<dbReference type="GO" id="GO:0044780">
    <property type="term" value="P:bacterial-type flagellum assembly"/>
    <property type="evidence" value="ECO:0007669"/>
    <property type="project" value="InterPro"/>
</dbReference>
<proteinExistence type="inferred from homology"/>
<dbReference type="Gene3D" id="1.20.120.340">
    <property type="entry name" value="Flagellar protein FliS"/>
    <property type="match status" value="1"/>
</dbReference>
<organism evidence="7 8">
    <name type="scientific">Clostridium botulinum C/D str. DC5</name>
    <dbReference type="NCBI Taxonomy" id="1443128"/>
    <lineage>
        <taxon>Bacteria</taxon>
        <taxon>Bacillati</taxon>
        <taxon>Bacillota</taxon>
        <taxon>Clostridia</taxon>
        <taxon>Eubacteriales</taxon>
        <taxon>Clostridiaceae</taxon>
        <taxon>Clostridium</taxon>
    </lineage>
</organism>
<dbReference type="SUPFAM" id="SSF101116">
    <property type="entry name" value="Flagellar export chaperone FliS"/>
    <property type="match status" value="1"/>
</dbReference>
<dbReference type="PANTHER" id="PTHR34773:SF1">
    <property type="entry name" value="FLAGELLAR SECRETION CHAPERONE FLIS"/>
    <property type="match status" value="1"/>
</dbReference>
<keyword evidence="4 6" id="KW-1005">Bacterial flagellum biogenesis</keyword>
<evidence type="ECO:0000256" key="4">
    <source>
        <dbReference type="ARBA" id="ARBA00022795"/>
    </source>
</evidence>
<evidence type="ECO:0000256" key="1">
    <source>
        <dbReference type="ARBA" id="ARBA00004514"/>
    </source>
</evidence>
<comment type="subcellular location">
    <subcellularLocation>
        <location evidence="1 6">Cytoplasm</location>
        <location evidence="1 6">Cytosol</location>
    </subcellularLocation>
</comment>
<comment type="caution">
    <text evidence="7">The sequence shown here is derived from an EMBL/GenBank/DDBJ whole genome shotgun (WGS) entry which is preliminary data.</text>
</comment>
<dbReference type="GO" id="GO:0005829">
    <property type="term" value="C:cytosol"/>
    <property type="evidence" value="ECO:0007669"/>
    <property type="project" value="UniProtKB-SubCell"/>
</dbReference>
<keyword evidence="3 6" id="KW-0963">Cytoplasm</keyword>
<dbReference type="Proteomes" id="UP000030014">
    <property type="component" value="Unassembled WGS sequence"/>
</dbReference>
<dbReference type="NCBIfam" id="TIGR00208">
    <property type="entry name" value="fliS"/>
    <property type="match status" value="1"/>
</dbReference>
<evidence type="ECO:0000256" key="5">
    <source>
        <dbReference type="ARBA" id="ARBA00023186"/>
    </source>
</evidence>
<evidence type="ECO:0000256" key="3">
    <source>
        <dbReference type="ARBA" id="ARBA00022490"/>
    </source>
</evidence>
<dbReference type="GO" id="GO:0071973">
    <property type="term" value="P:bacterial-type flagellum-dependent cell motility"/>
    <property type="evidence" value="ECO:0007669"/>
    <property type="project" value="TreeGrafter"/>
</dbReference>
<name>A0A0A0IMJ5_CLOBO</name>
<dbReference type="EMBL" id="JDRY01000001">
    <property type="protein sequence ID" value="KGN01844.1"/>
    <property type="molecule type" value="Genomic_DNA"/>
</dbReference>
<dbReference type="InterPro" id="IPR036584">
    <property type="entry name" value="FliS_sf"/>
</dbReference>
<dbReference type="CDD" id="cd16098">
    <property type="entry name" value="FliS"/>
    <property type="match status" value="1"/>
</dbReference>
<dbReference type="Pfam" id="PF02561">
    <property type="entry name" value="FliS"/>
    <property type="match status" value="1"/>
</dbReference>
<dbReference type="PANTHER" id="PTHR34773">
    <property type="entry name" value="FLAGELLAR SECRETION CHAPERONE FLIS"/>
    <property type="match status" value="1"/>
</dbReference>
<evidence type="ECO:0000256" key="2">
    <source>
        <dbReference type="ARBA" id="ARBA00008787"/>
    </source>
</evidence>
<keyword evidence="7" id="KW-0966">Cell projection</keyword>
<reference evidence="7 8" key="1">
    <citation type="submission" date="2014-01" db="EMBL/GenBank/DDBJ databases">
        <title>Plasmidome dynamics in the species complex Clostridium novyi sensu lato converts strains of independent lineages into distinctly different pathogens.</title>
        <authorList>
            <person name="Skarin H."/>
            <person name="Segerman B."/>
        </authorList>
    </citation>
    <scope>NUCLEOTIDE SEQUENCE [LARGE SCALE GENOMIC DNA]</scope>
    <source>
        <strain evidence="7 8">DC5</strain>
    </source>
</reference>
<evidence type="ECO:0000256" key="6">
    <source>
        <dbReference type="PIRNR" id="PIRNR039090"/>
    </source>
</evidence>
<keyword evidence="7" id="KW-0969">Cilium</keyword>
<keyword evidence="7" id="KW-0282">Flagellum</keyword>
<accession>A0A0A0IMJ5</accession>
<sequence>MYASNAYKTYKNNSVNYASKDQLLLMLLDGAVKFAKMGRQAILDKKISKAHDSLTRTQDIFFELMATLDVNAAGEWGKQIMGIYEFVVRRLADANMKKDIEIMDEVIPLIENIRNTWYEAEKISRGQR</sequence>
<evidence type="ECO:0000313" key="7">
    <source>
        <dbReference type="EMBL" id="KGN01844.1"/>
    </source>
</evidence>
<comment type="similarity">
    <text evidence="2 6">Belongs to the FliS family.</text>
</comment>
<dbReference type="RefSeq" id="WP_039258871.1">
    <property type="nucleotide sequence ID" value="NZ_JDRY01000001.1"/>
</dbReference>
<protein>
    <recommendedName>
        <fullName evidence="6">Flagellar secretion chaperone FliS</fullName>
    </recommendedName>
</protein>
<evidence type="ECO:0000313" key="8">
    <source>
        <dbReference type="Proteomes" id="UP000030014"/>
    </source>
</evidence>
<gene>
    <name evidence="7" type="ORF">Z955_00140</name>
</gene>
<dbReference type="PIRSF" id="PIRSF039090">
    <property type="entry name" value="Flis"/>
    <property type="match status" value="1"/>
</dbReference>
<dbReference type="AlphaFoldDB" id="A0A0A0IMJ5"/>
<dbReference type="InterPro" id="IPR003713">
    <property type="entry name" value="FliS"/>
</dbReference>
<keyword evidence="5" id="KW-0143">Chaperone</keyword>